<dbReference type="EMBL" id="MLJW01005377">
    <property type="protein sequence ID" value="OIQ68325.1"/>
    <property type="molecule type" value="Genomic_DNA"/>
</dbReference>
<organism evidence="1">
    <name type="scientific">mine drainage metagenome</name>
    <dbReference type="NCBI Taxonomy" id="410659"/>
    <lineage>
        <taxon>unclassified sequences</taxon>
        <taxon>metagenomes</taxon>
        <taxon>ecological metagenomes</taxon>
    </lineage>
</organism>
<accession>A0A1J5PXH5</accession>
<evidence type="ECO:0008006" key="2">
    <source>
        <dbReference type="Google" id="ProtNLM"/>
    </source>
</evidence>
<gene>
    <name evidence="1" type="ORF">GALL_500850</name>
</gene>
<sequence length="178" mass="19371">MHPKTTALLAMFALTAGSATAAKAETPSQHLLPQSIQVATQDTMEQLTDLAKRKGPVGAAAKQALEVYSKHAAREREFILPPLTLLPYLADGKVTPDMAWALAMTDRVRAEREVIFNEHAQLTDALNHLADVASKAHDKEAEDFARFAAADDLSDMEILEPTLIIINDILRAKLPAAH</sequence>
<protein>
    <recommendedName>
        <fullName evidence="2">Hemerythrin-like domain-containing protein</fullName>
    </recommendedName>
</protein>
<dbReference type="AlphaFoldDB" id="A0A1J5PXH5"/>
<reference evidence="1" key="1">
    <citation type="submission" date="2016-10" db="EMBL/GenBank/DDBJ databases">
        <title>Sequence of Gallionella enrichment culture.</title>
        <authorList>
            <person name="Poehlein A."/>
            <person name="Muehling M."/>
            <person name="Daniel R."/>
        </authorList>
    </citation>
    <scope>NUCLEOTIDE SEQUENCE</scope>
</reference>
<name>A0A1J5PXH5_9ZZZZ</name>
<evidence type="ECO:0000313" key="1">
    <source>
        <dbReference type="EMBL" id="OIQ68325.1"/>
    </source>
</evidence>
<proteinExistence type="predicted"/>
<comment type="caution">
    <text evidence="1">The sequence shown here is derived from an EMBL/GenBank/DDBJ whole genome shotgun (WGS) entry which is preliminary data.</text>
</comment>